<comment type="caution">
    <text evidence="1">The sequence shown here is derived from an EMBL/GenBank/DDBJ whole genome shotgun (WGS) entry which is preliminary data.</text>
</comment>
<gene>
    <name evidence="1" type="ORF">ACJMK2_024781</name>
</gene>
<name>A0ABD3XI50_SINWO</name>
<evidence type="ECO:0000313" key="2">
    <source>
        <dbReference type="Proteomes" id="UP001634394"/>
    </source>
</evidence>
<sequence length="72" mass="8085">MRKMTEPATTEEQKRFLQSLAGLKKPCVGLSAFKEYSGLFVSHGPGPTSTKPTSILHKYRFKCMYATKALQM</sequence>
<reference evidence="1 2" key="1">
    <citation type="submission" date="2024-11" db="EMBL/GenBank/DDBJ databases">
        <title>Chromosome-level genome assembly of the freshwater bivalve Anodonta woodiana.</title>
        <authorList>
            <person name="Chen X."/>
        </authorList>
    </citation>
    <scope>NUCLEOTIDE SEQUENCE [LARGE SCALE GENOMIC DNA]</scope>
    <source>
        <strain evidence="1">MN2024</strain>
        <tissue evidence="1">Gills</tissue>
    </source>
</reference>
<dbReference type="EMBL" id="JBJQND010000002">
    <property type="protein sequence ID" value="KAL3884663.1"/>
    <property type="molecule type" value="Genomic_DNA"/>
</dbReference>
<proteinExistence type="predicted"/>
<protein>
    <submittedName>
        <fullName evidence="1">Uncharacterized protein</fullName>
    </submittedName>
</protein>
<organism evidence="1 2">
    <name type="scientific">Sinanodonta woodiana</name>
    <name type="common">Chinese pond mussel</name>
    <name type="synonym">Anodonta woodiana</name>
    <dbReference type="NCBI Taxonomy" id="1069815"/>
    <lineage>
        <taxon>Eukaryota</taxon>
        <taxon>Metazoa</taxon>
        <taxon>Spiralia</taxon>
        <taxon>Lophotrochozoa</taxon>
        <taxon>Mollusca</taxon>
        <taxon>Bivalvia</taxon>
        <taxon>Autobranchia</taxon>
        <taxon>Heteroconchia</taxon>
        <taxon>Palaeoheterodonta</taxon>
        <taxon>Unionida</taxon>
        <taxon>Unionoidea</taxon>
        <taxon>Unionidae</taxon>
        <taxon>Unioninae</taxon>
        <taxon>Sinanodonta</taxon>
    </lineage>
</organism>
<dbReference type="AlphaFoldDB" id="A0ABD3XI50"/>
<accession>A0ABD3XI50</accession>
<dbReference type="Proteomes" id="UP001634394">
    <property type="component" value="Unassembled WGS sequence"/>
</dbReference>
<evidence type="ECO:0000313" key="1">
    <source>
        <dbReference type="EMBL" id="KAL3884663.1"/>
    </source>
</evidence>
<keyword evidence="2" id="KW-1185">Reference proteome</keyword>